<keyword evidence="9" id="KW-0812">Transmembrane</keyword>
<dbReference type="CDD" id="cd11054">
    <property type="entry name" value="CYP24A1-like"/>
    <property type="match status" value="1"/>
</dbReference>
<reference evidence="10" key="1">
    <citation type="submission" date="2020-11" db="EMBL/GenBank/DDBJ databases">
        <authorList>
            <person name="Tran Van P."/>
        </authorList>
    </citation>
    <scope>NUCLEOTIDE SEQUENCE</scope>
</reference>
<keyword evidence="6 8" id="KW-0408">Iron</keyword>
<evidence type="ECO:0000256" key="4">
    <source>
        <dbReference type="ARBA" id="ARBA00022723"/>
    </source>
</evidence>
<dbReference type="PRINTS" id="PR00463">
    <property type="entry name" value="EP450I"/>
</dbReference>
<dbReference type="EMBL" id="OE180160">
    <property type="protein sequence ID" value="CAD7570691.1"/>
    <property type="molecule type" value="Genomic_DNA"/>
</dbReference>
<name>A0A7R9J180_TIMCA</name>
<organism evidence="10">
    <name type="scientific">Timema californicum</name>
    <name type="common">California timema</name>
    <name type="synonym">Walking stick</name>
    <dbReference type="NCBI Taxonomy" id="61474"/>
    <lineage>
        <taxon>Eukaryota</taxon>
        <taxon>Metazoa</taxon>
        <taxon>Ecdysozoa</taxon>
        <taxon>Arthropoda</taxon>
        <taxon>Hexapoda</taxon>
        <taxon>Insecta</taxon>
        <taxon>Pterygota</taxon>
        <taxon>Neoptera</taxon>
        <taxon>Polyneoptera</taxon>
        <taxon>Phasmatodea</taxon>
        <taxon>Timematodea</taxon>
        <taxon>Timematoidea</taxon>
        <taxon>Timematidae</taxon>
        <taxon>Timema</taxon>
    </lineage>
</organism>
<dbReference type="Pfam" id="PF00067">
    <property type="entry name" value="p450"/>
    <property type="match status" value="1"/>
</dbReference>
<evidence type="ECO:0000256" key="9">
    <source>
        <dbReference type="SAM" id="Phobius"/>
    </source>
</evidence>
<evidence type="ECO:0000256" key="3">
    <source>
        <dbReference type="ARBA" id="ARBA00022617"/>
    </source>
</evidence>
<dbReference type="SUPFAM" id="SSF48264">
    <property type="entry name" value="Cytochrome P450"/>
    <property type="match status" value="1"/>
</dbReference>
<keyword evidence="4 8" id="KW-0479">Metal-binding</keyword>
<dbReference type="PANTHER" id="PTHR24279">
    <property type="entry name" value="CYTOCHROME P450"/>
    <property type="match status" value="1"/>
</dbReference>
<comment type="similarity">
    <text evidence="2">Belongs to the cytochrome P450 family.</text>
</comment>
<dbReference type="AlphaFoldDB" id="A0A7R9J180"/>
<evidence type="ECO:0000256" key="7">
    <source>
        <dbReference type="ARBA" id="ARBA00023033"/>
    </source>
</evidence>
<dbReference type="InterPro" id="IPR002401">
    <property type="entry name" value="Cyt_P450_E_grp-I"/>
</dbReference>
<dbReference type="GO" id="GO:0004497">
    <property type="term" value="F:monooxygenase activity"/>
    <property type="evidence" value="ECO:0007669"/>
    <property type="project" value="UniProtKB-KW"/>
</dbReference>
<keyword evidence="5" id="KW-0560">Oxidoreductase</keyword>
<evidence type="ECO:0000256" key="6">
    <source>
        <dbReference type="ARBA" id="ARBA00023004"/>
    </source>
</evidence>
<dbReference type="InterPro" id="IPR036396">
    <property type="entry name" value="Cyt_P450_sf"/>
</dbReference>
<dbReference type="GO" id="GO:0020037">
    <property type="term" value="F:heme binding"/>
    <property type="evidence" value="ECO:0007669"/>
    <property type="project" value="InterPro"/>
</dbReference>
<dbReference type="Gene3D" id="1.10.630.10">
    <property type="entry name" value="Cytochrome P450"/>
    <property type="match status" value="1"/>
</dbReference>
<evidence type="ECO:0000256" key="5">
    <source>
        <dbReference type="ARBA" id="ARBA00023002"/>
    </source>
</evidence>
<keyword evidence="9" id="KW-1133">Transmembrane helix</keyword>
<comment type="cofactor">
    <cofactor evidence="1 8">
        <name>heme</name>
        <dbReference type="ChEBI" id="CHEBI:30413"/>
    </cofactor>
</comment>
<gene>
    <name evidence="10" type="ORF">TCMB3V08_LOCUS3387</name>
</gene>
<dbReference type="PANTHER" id="PTHR24279:SF120">
    <property type="entry name" value="CYTOCHROME P450"/>
    <property type="match status" value="1"/>
</dbReference>
<sequence length="524" mass="59319">MRMLEMLRYTFGPLEILALVLFTLLLTFTDYRPSWVLKHFKGVFGQSKQKTVKDVPGPKPALPIFGTTWLFTLRYNIVKLHEAYAAQHTLSKTKLPSTITPEPALREQQCSLYLAVSPSSPLPAYVRMLTTVKHHITGTQALTVTHKGKALGEKWQELRSVLTPELTSAKTILQFLPELHQVTEDFTSLLRGLRDGGNTVHNFELLANKISLEISDSGQFTGICVLVLGRRLGFLDKDLGTLASRLARAVKEHFIASRDTYYGLPLWKLYQTDAYKRIVQSEEEYYDIISELVEVAMTEEMETCAMDGIQSVFTSILRAPGLDVREKKAGIIDFIAAGIQGLSNSLMFLLYFLAKHPDSQQRLFEEVQNMYQITGDSLKEAQYLHACVKESYRLLPAAIAIARTLETDMELSGHNIPAGTSVVCHTWLACKDETNFSRPDEFYPERWLPGSDRKSTQNSQFLVIPYGCGRRMCPGKRFVDQELHLILAKIVQEFEVKFDGEMGLQFEFFLAPGGPVNFTFIDRH</sequence>
<feature type="transmembrane region" description="Helical" evidence="9">
    <location>
        <begin position="6"/>
        <end position="28"/>
    </location>
</feature>
<dbReference type="GO" id="GO:0016705">
    <property type="term" value="F:oxidoreductase activity, acting on paired donors, with incorporation or reduction of molecular oxygen"/>
    <property type="evidence" value="ECO:0007669"/>
    <property type="project" value="InterPro"/>
</dbReference>
<keyword evidence="9" id="KW-0472">Membrane</keyword>
<evidence type="ECO:0000256" key="8">
    <source>
        <dbReference type="PIRSR" id="PIRSR602401-1"/>
    </source>
</evidence>
<keyword evidence="3 8" id="KW-0349">Heme</keyword>
<dbReference type="InterPro" id="IPR001128">
    <property type="entry name" value="Cyt_P450"/>
</dbReference>
<dbReference type="GO" id="GO:0005506">
    <property type="term" value="F:iron ion binding"/>
    <property type="evidence" value="ECO:0007669"/>
    <property type="project" value="InterPro"/>
</dbReference>
<dbReference type="PRINTS" id="PR00385">
    <property type="entry name" value="P450"/>
</dbReference>
<keyword evidence="7" id="KW-0503">Monooxygenase</keyword>
<accession>A0A7R9J180</accession>
<protein>
    <submittedName>
        <fullName evidence="10">(California timema) hypothetical protein</fullName>
    </submittedName>
</protein>
<proteinExistence type="inferred from homology"/>
<feature type="binding site" description="axial binding residue" evidence="8">
    <location>
        <position position="473"/>
    </location>
    <ligand>
        <name>heme</name>
        <dbReference type="ChEBI" id="CHEBI:30413"/>
    </ligand>
    <ligandPart>
        <name>Fe</name>
        <dbReference type="ChEBI" id="CHEBI:18248"/>
    </ligandPart>
</feature>
<evidence type="ECO:0000256" key="2">
    <source>
        <dbReference type="ARBA" id="ARBA00010617"/>
    </source>
</evidence>
<evidence type="ECO:0000313" key="10">
    <source>
        <dbReference type="EMBL" id="CAD7570691.1"/>
    </source>
</evidence>
<dbReference type="InterPro" id="IPR050479">
    <property type="entry name" value="CYP11_CYP27_families"/>
</dbReference>
<evidence type="ECO:0000256" key="1">
    <source>
        <dbReference type="ARBA" id="ARBA00001971"/>
    </source>
</evidence>